<dbReference type="AlphaFoldDB" id="A0AAD0XGI0"/>
<dbReference type="InterPro" id="IPR012910">
    <property type="entry name" value="Plug_dom"/>
</dbReference>
<keyword evidence="7 10" id="KW-0472">Membrane</keyword>
<evidence type="ECO:0000256" key="5">
    <source>
        <dbReference type="ARBA" id="ARBA00022692"/>
    </source>
</evidence>
<comment type="subcellular location">
    <subcellularLocation>
        <location evidence="1 10">Cell outer membrane</location>
        <topology evidence="1 10">Multi-pass membrane protein</topology>
    </subcellularLocation>
</comment>
<evidence type="ECO:0000256" key="8">
    <source>
        <dbReference type="ARBA" id="ARBA00023170"/>
    </source>
</evidence>
<dbReference type="Proteomes" id="UP000269199">
    <property type="component" value="Chromosome"/>
</dbReference>
<evidence type="ECO:0000313" key="16">
    <source>
        <dbReference type="Proteomes" id="UP000269199"/>
    </source>
</evidence>
<dbReference type="PANTHER" id="PTHR32552:SF82">
    <property type="entry name" value="FCUA PROTEIN"/>
    <property type="match status" value="1"/>
</dbReference>
<dbReference type="PROSITE" id="PS52016">
    <property type="entry name" value="TONB_DEPENDENT_REC_3"/>
    <property type="match status" value="1"/>
</dbReference>
<evidence type="ECO:0000256" key="11">
    <source>
        <dbReference type="RuleBase" id="RU003357"/>
    </source>
</evidence>
<name>A0AAD0XGI0_9BURK</name>
<evidence type="ECO:0000256" key="3">
    <source>
        <dbReference type="ARBA" id="ARBA00022448"/>
    </source>
</evidence>
<dbReference type="EMBL" id="CP024996">
    <property type="protein sequence ID" value="AYR24502.1"/>
    <property type="molecule type" value="Genomic_DNA"/>
</dbReference>
<proteinExistence type="inferred from homology"/>
<evidence type="ECO:0000256" key="6">
    <source>
        <dbReference type="ARBA" id="ARBA00023077"/>
    </source>
</evidence>
<dbReference type="CDD" id="cd01347">
    <property type="entry name" value="ligand_gated_channel"/>
    <property type="match status" value="1"/>
</dbReference>
<keyword evidence="12" id="KW-0732">Signal</keyword>
<organism evidence="15 16">
    <name type="scientific">Herbaspirillum rubrisubalbicans</name>
    <dbReference type="NCBI Taxonomy" id="80842"/>
    <lineage>
        <taxon>Bacteria</taxon>
        <taxon>Pseudomonadati</taxon>
        <taxon>Pseudomonadota</taxon>
        <taxon>Betaproteobacteria</taxon>
        <taxon>Burkholderiales</taxon>
        <taxon>Oxalobacteraceae</taxon>
        <taxon>Herbaspirillum</taxon>
    </lineage>
</organism>
<keyword evidence="9 10" id="KW-0998">Cell outer membrane</keyword>
<dbReference type="GO" id="GO:0038023">
    <property type="term" value="F:signaling receptor activity"/>
    <property type="evidence" value="ECO:0007669"/>
    <property type="project" value="InterPro"/>
</dbReference>
<dbReference type="InterPro" id="IPR036942">
    <property type="entry name" value="Beta-barrel_TonB_sf"/>
</dbReference>
<feature type="signal peptide" evidence="12">
    <location>
        <begin position="1"/>
        <end position="28"/>
    </location>
</feature>
<dbReference type="Pfam" id="PF07715">
    <property type="entry name" value="Plug"/>
    <property type="match status" value="1"/>
</dbReference>
<evidence type="ECO:0000256" key="4">
    <source>
        <dbReference type="ARBA" id="ARBA00022452"/>
    </source>
</evidence>
<keyword evidence="6 11" id="KW-0798">TonB box</keyword>
<reference evidence="15 16" key="1">
    <citation type="submission" date="2017-11" db="EMBL/GenBank/DDBJ databases">
        <title>Complete genome sequence of Herbaspirillum rubrisubalbicans DSM 11543.</title>
        <authorList>
            <person name="Chen M."/>
            <person name="An Q."/>
        </authorList>
    </citation>
    <scope>NUCLEOTIDE SEQUENCE [LARGE SCALE GENOMIC DNA]</scope>
    <source>
        <strain evidence="15 16">DSM 11543</strain>
    </source>
</reference>
<evidence type="ECO:0000256" key="12">
    <source>
        <dbReference type="SAM" id="SignalP"/>
    </source>
</evidence>
<keyword evidence="4 10" id="KW-1134">Transmembrane beta strand</keyword>
<dbReference type="InterPro" id="IPR000531">
    <property type="entry name" value="Beta-barrel_TonB"/>
</dbReference>
<gene>
    <name evidence="15" type="ORF">RC54_11950</name>
</gene>
<sequence>MTEKRYFVFKMKTCAGVIAVLCAQHAYAADNSEDTTASGNLPSVVVTGDKVPTPDALPAPFSGGQVATGGRLGFLGNRDVLDAPFNTVSYTAQLIEDQQAKSVSDVLANNPSVRIYYPDNDGSTDFFVRGNKVSQLDIAYDGLYGIGTPGIESLERIDVLIGANALLNGLGPSGGVGAMINQVPKKALETPLTRLTFGWISDSQFGGAIDFSRRLGEDGQFGIRVNAAYRDGDTAVNNQSRTVGTATVAMDWRGRGVRVSTNVGYRKNDNQSPSRTTYMLTSTFQIPSPPSDPKQNWQNSWTYDNTETKFATARAEVDITPDVTAYAAIGGSQFKEEQLFANTFLTSSTGALLRRTVYWPLYRNTWTAETGLRGTTNTGPVKHKWSLTASTLSVTNGIALNDLGITASNIYTPVYFGQPSIAGLRDSNSVHKTGATDLSGIALSDTLSILNDKLQWTIGVREQNVATKTYTEATGAMTGRYDKSKLTYATGLTVRPINNLSLYANYIEGLQAGVEVPSGYTNAGQVFAPYVSKQYEIGAKYDFGGFLTTLNAYQLTTPNAQANGTLYTVDGEQRTKGVELNTYGSLTRDVRLLGGVAFTDARQTNTVNGTNNGKKVQAAADVQANLGLEWDFAPGFTVSGRTIYTGREYIDTANLQSIPSSVRYDAGLRYMTTLAGHPTAFRFNVENLTNKSYWLGGNGFVMQSRPRTFTLSASVDL</sequence>
<dbReference type="InterPro" id="IPR037066">
    <property type="entry name" value="Plug_dom_sf"/>
</dbReference>
<dbReference type="Gene3D" id="2.170.130.10">
    <property type="entry name" value="TonB-dependent receptor, plug domain"/>
    <property type="match status" value="1"/>
</dbReference>
<dbReference type="NCBIfam" id="TIGR01783">
    <property type="entry name" value="TonB-siderophor"/>
    <property type="match status" value="1"/>
</dbReference>
<dbReference type="Pfam" id="PF00593">
    <property type="entry name" value="TonB_dep_Rec_b-barrel"/>
    <property type="match status" value="1"/>
</dbReference>
<keyword evidence="3 10" id="KW-0813">Transport</keyword>
<evidence type="ECO:0000256" key="2">
    <source>
        <dbReference type="ARBA" id="ARBA00009810"/>
    </source>
</evidence>
<feature type="domain" description="TonB-dependent receptor-like beta-barrel" evidence="13">
    <location>
        <begin position="254"/>
        <end position="688"/>
    </location>
</feature>
<feature type="domain" description="TonB-dependent receptor plug" evidence="14">
    <location>
        <begin position="80"/>
        <end position="176"/>
    </location>
</feature>
<dbReference type="GO" id="GO:0015344">
    <property type="term" value="F:siderophore uptake transmembrane transporter activity"/>
    <property type="evidence" value="ECO:0007669"/>
    <property type="project" value="TreeGrafter"/>
</dbReference>
<evidence type="ECO:0000259" key="14">
    <source>
        <dbReference type="Pfam" id="PF07715"/>
    </source>
</evidence>
<dbReference type="InterPro" id="IPR039426">
    <property type="entry name" value="TonB-dep_rcpt-like"/>
</dbReference>
<evidence type="ECO:0000259" key="13">
    <source>
        <dbReference type="Pfam" id="PF00593"/>
    </source>
</evidence>
<dbReference type="PANTHER" id="PTHR32552">
    <property type="entry name" value="FERRICHROME IRON RECEPTOR-RELATED"/>
    <property type="match status" value="1"/>
</dbReference>
<protein>
    <submittedName>
        <fullName evidence="15">TonB-dependent siderophore receptor</fullName>
    </submittedName>
</protein>
<dbReference type="SUPFAM" id="SSF56935">
    <property type="entry name" value="Porins"/>
    <property type="match status" value="1"/>
</dbReference>
<keyword evidence="8 15" id="KW-0675">Receptor</keyword>
<dbReference type="GO" id="GO:0015891">
    <property type="term" value="P:siderophore transport"/>
    <property type="evidence" value="ECO:0007669"/>
    <property type="project" value="InterPro"/>
</dbReference>
<keyword evidence="5 10" id="KW-0812">Transmembrane</keyword>
<accession>A0AAD0XGI0</accession>
<comment type="similarity">
    <text evidence="2 10 11">Belongs to the TonB-dependent receptor family.</text>
</comment>
<dbReference type="GO" id="GO:0009279">
    <property type="term" value="C:cell outer membrane"/>
    <property type="evidence" value="ECO:0007669"/>
    <property type="project" value="UniProtKB-SubCell"/>
</dbReference>
<evidence type="ECO:0000313" key="15">
    <source>
        <dbReference type="EMBL" id="AYR24502.1"/>
    </source>
</evidence>
<evidence type="ECO:0000256" key="1">
    <source>
        <dbReference type="ARBA" id="ARBA00004571"/>
    </source>
</evidence>
<evidence type="ECO:0000256" key="10">
    <source>
        <dbReference type="PROSITE-ProRule" id="PRU01360"/>
    </source>
</evidence>
<dbReference type="InterPro" id="IPR010105">
    <property type="entry name" value="TonB_sidphr_rcpt"/>
</dbReference>
<dbReference type="Gene3D" id="2.40.170.20">
    <property type="entry name" value="TonB-dependent receptor, beta-barrel domain"/>
    <property type="match status" value="1"/>
</dbReference>
<evidence type="ECO:0000256" key="7">
    <source>
        <dbReference type="ARBA" id="ARBA00023136"/>
    </source>
</evidence>
<feature type="chain" id="PRO_5042009412" evidence="12">
    <location>
        <begin position="29"/>
        <end position="717"/>
    </location>
</feature>
<evidence type="ECO:0000256" key="9">
    <source>
        <dbReference type="ARBA" id="ARBA00023237"/>
    </source>
</evidence>